<gene>
    <name evidence="2" type="ORF">VAPA_1c47000</name>
</gene>
<dbReference type="KEGG" id="vpd:VAPA_1c47000"/>
<name>T1XFS0_VARPD</name>
<feature type="region of interest" description="Disordered" evidence="1">
    <location>
        <begin position="34"/>
        <end position="56"/>
    </location>
</feature>
<proteinExistence type="predicted"/>
<evidence type="ECO:0000313" key="3">
    <source>
        <dbReference type="Proteomes" id="UP000016223"/>
    </source>
</evidence>
<organism evidence="2 3">
    <name type="scientific">Variovorax paradoxus B4</name>
    <dbReference type="NCBI Taxonomy" id="1246301"/>
    <lineage>
        <taxon>Bacteria</taxon>
        <taxon>Pseudomonadati</taxon>
        <taxon>Pseudomonadota</taxon>
        <taxon>Betaproteobacteria</taxon>
        <taxon>Burkholderiales</taxon>
        <taxon>Comamonadaceae</taxon>
        <taxon>Variovorax</taxon>
    </lineage>
</organism>
<dbReference type="EMBL" id="CP003911">
    <property type="protein sequence ID" value="AGU51767.1"/>
    <property type="molecule type" value="Genomic_DNA"/>
</dbReference>
<dbReference type="Proteomes" id="UP000016223">
    <property type="component" value="Chromosome 1"/>
</dbReference>
<evidence type="ECO:0000313" key="2">
    <source>
        <dbReference type="EMBL" id="AGU51767.1"/>
    </source>
</evidence>
<protein>
    <submittedName>
        <fullName evidence="2">Uncharacterized protein</fullName>
    </submittedName>
</protein>
<dbReference type="HOGENOM" id="CLU_2526564_0_0_4"/>
<reference evidence="2 3" key="1">
    <citation type="submission" date="2012-10" db="EMBL/GenBank/DDBJ databases">
        <title>Genome sequence of Variovorax paradoxus B4.</title>
        <authorList>
            <person name="Schuldes J."/>
            <person name="Brandt U."/>
            <person name="Hiessl S."/>
            <person name="Wuebbeler J.H."/>
            <person name="Thuermer A."/>
            <person name="Steinbuechel A."/>
            <person name="Daniel R."/>
        </authorList>
    </citation>
    <scope>NUCLEOTIDE SEQUENCE [LARGE SCALE GENOMIC DNA]</scope>
    <source>
        <strain evidence="2 3">B4</strain>
    </source>
</reference>
<accession>T1XFS0</accession>
<sequence length="84" mass="9287">MAVASVEPESGLAPSACRHCPLWHLLRGARHGTSMKSEFHRNGCGPKMRTPGPDGREHPLVAVFCLLRPTSNARRQSRRPHVQP</sequence>
<evidence type="ECO:0000256" key="1">
    <source>
        <dbReference type="SAM" id="MobiDB-lite"/>
    </source>
</evidence>
<dbReference type="AlphaFoldDB" id="T1XFS0"/>